<accession>A0A142EQ27</accession>
<dbReference type="PATRIC" id="fig|1727163.4.peg.2584"/>
<evidence type="ECO:0008006" key="4">
    <source>
        <dbReference type="Google" id="ProtNLM"/>
    </source>
</evidence>
<dbReference type="AlphaFoldDB" id="A0A142EQ27"/>
<dbReference type="OrthoDB" id="1467821at2"/>
<keyword evidence="1" id="KW-0812">Transmembrane</keyword>
<dbReference type="Proteomes" id="UP000073816">
    <property type="component" value="Chromosome"/>
</dbReference>
<dbReference type="RefSeq" id="WP_067548085.1">
    <property type="nucleotide sequence ID" value="NZ_CP012836.1"/>
</dbReference>
<reference evidence="3" key="1">
    <citation type="submission" date="2015-09" db="EMBL/GenBank/DDBJ databases">
        <title>Complete sequence of Algoriphagus sp. M8-2.</title>
        <authorList>
            <person name="Shintani M."/>
        </authorList>
    </citation>
    <scope>NUCLEOTIDE SEQUENCE [LARGE SCALE GENOMIC DNA]</scope>
    <source>
        <strain evidence="3">M8-2</strain>
    </source>
</reference>
<feature type="transmembrane region" description="Helical" evidence="1">
    <location>
        <begin position="58"/>
        <end position="76"/>
    </location>
</feature>
<evidence type="ECO:0000256" key="1">
    <source>
        <dbReference type="SAM" id="Phobius"/>
    </source>
</evidence>
<keyword evidence="1" id="KW-1133">Transmembrane helix</keyword>
<dbReference type="EMBL" id="CP012836">
    <property type="protein sequence ID" value="AMQ57232.1"/>
    <property type="molecule type" value="Genomic_DNA"/>
</dbReference>
<proteinExistence type="predicted"/>
<name>A0A142EQ27_9BACT</name>
<evidence type="ECO:0000313" key="3">
    <source>
        <dbReference type="Proteomes" id="UP000073816"/>
    </source>
</evidence>
<feature type="transmembrane region" description="Helical" evidence="1">
    <location>
        <begin position="12"/>
        <end position="31"/>
    </location>
</feature>
<keyword evidence="1" id="KW-0472">Membrane</keyword>
<organism evidence="2 3">
    <name type="scientific">Algoriphagus sanaruensis</name>
    <dbReference type="NCBI Taxonomy" id="1727163"/>
    <lineage>
        <taxon>Bacteria</taxon>
        <taxon>Pseudomonadati</taxon>
        <taxon>Bacteroidota</taxon>
        <taxon>Cytophagia</taxon>
        <taxon>Cytophagales</taxon>
        <taxon>Cyclobacteriaceae</taxon>
        <taxon>Algoriphagus</taxon>
    </lineage>
</organism>
<evidence type="ECO:0000313" key="2">
    <source>
        <dbReference type="EMBL" id="AMQ57232.1"/>
    </source>
</evidence>
<dbReference type="STRING" id="1727163.AO498_12360"/>
<protein>
    <recommendedName>
        <fullName evidence="4">RND transporter</fullName>
    </recommendedName>
</protein>
<gene>
    <name evidence="2" type="ORF">AO498_12360</name>
</gene>
<sequence>MEPQKVNQILPFNSWRFVILMTLALGMAPYFPEPHIWGKVRWIAGGAVGMKLVDWGDFLMHGLPWILLIRLGIIQGRKRFRASAKN</sequence>
<reference evidence="2 3" key="2">
    <citation type="journal article" date="2016" name="Genome Announc.">
        <title>Complete Genome Sequence of Algoriphagus sp. Strain M8-2, Isolated from a Brackish Lake.</title>
        <authorList>
            <person name="Muraguchi Y."/>
            <person name="Kushimoto K."/>
            <person name="Ohtsubo Y."/>
            <person name="Suzuki T."/>
            <person name="Dohra H."/>
            <person name="Kimbara K."/>
            <person name="Shintani M."/>
        </authorList>
    </citation>
    <scope>NUCLEOTIDE SEQUENCE [LARGE SCALE GENOMIC DNA]</scope>
    <source>
        <strain evidence="2 3">M8-2</strain>
    </source>
</reference>
<dbReference type="KEGG" id="alm:AO498_12360"/>
<keyword evidence="3" id="KW-1185">Reference proteome</keyword>